<dbReference type="SUPFAM" id="SSF52317">
    <property type="entry name" value="Class I glutamine amidotransferase-like"/>
    <property type="match status" value="1"/>
</dbReference>
<gene>
    <name evidence="2" type="ORF">KCG35_00565</name>
</gene>
<dbReference type="CDD" id="cd01741">
    <property type="entry name" value="GATase1_1"/>
    <property type="match status" value="1"/>
</dbReference>
<dbReference type="InterPro" id="IPR044992">
    <property type="entry name" value="ChyE-like"/>
</dbReference>
<dbReference type="Pfam" id="PF00117">
    <property type="entry name" value="GATase"/>
    <property type="match status" value="1"/>
</dbReference>
<accession>A0ABS5Z6I1</accession>
<dbReference type="Gene3D" id="3.40.50.880">
    <property type="match status" value="1"/>
</dbReference>
<comment type="caution">
    <text evidence="2">The sequence shown here is derived from an EMBL/GenBank/DDBJ whole genome shotgun (WGS) entry which is preliminary data.</text>
</comment>
<dbReference type="InterPro" id="IPR017926">
    <property type="entry name" value="GATASE"/>
</dbReference>
<organism evidence="2 3">
    <name type="scientific">Zooshikella harenae</name>
    <dbReference type="NCBI Taxonomy" id="2827238"/>
    <lineage>
        <taxon>Bacteria</taxon>
        <taxon>Pseudomonadati</taxon>
        <taxon>Pseudomonadota</taxon>
        <taxon>Gammaproteobacteria</taxon>
        <taxon>Oceanospirillales</taxon>
        <taxon>Zooshikellaceae</taxon>
        <taxon>Zooshikella</taxon>
    </lineage>
</organism>
<dbReference type="InterPro" id="IPR029062">
    <property type="entry name" value="Class_I_gatase-like"/>
</dbReference>
<keyword evidence="2" id="KW-0378">Hydrolase</keyword>
<keyword evidence="3" id="KW-1185">Reference proteome</keyword>
<evidence type="ECO:0000259" key="1">
    <source>
        <dbReference type="Pfam" id="PF00117"/>
    </source>
</evidence>
<name>A0ABS5Z6I1_9GAMM</name>
<dbReference type="RefSeq" id="WP_215817709.1">
    <property type="nucleotide sequence ID" value="NZ_JAGSOY010000001.1"/>
</dbReference>
<proteinExistence type="predicted"/>
<dbReference type="EMBL" id="JAGSOY010000001">
    <property type="protein sequence ID" value="MBU2709543.1"/>
    <property type="molecule type" value="Genomic_DNA"/>
</dbReference>
<dbReference type="Proteomes" id="UP000690515">
    <property type="component" value="Unassembled WGS sequence"/>
</dbReference>
<protein>
    <submittedName>
        <fullName evidence="2">Gamma-glutamyl-gamma-aminobutyrate hydrolase family protein</fullName>
    </submittedName>
</protein>
<dbReference type="PANTHER" id="PTHR42695">
    <property type="entry name" value="GLUTAMINE AMIDOTRANSFERASE YLR126C-RELATED"/>
    <property type="match status" value="1"/>
</dbReference>
<evidence type="ECO:0000313" key="3">
    <source>
        <dbReference type="Proteomes" id="UP000690515"/>
    </source>
</evidence>
<dbReference type="PANTHER" id="PTHR42695:SF5">
    <property type="entry name" value="GLUTAMINE AMIDOTRANSFERASE YLR126C-RELATED"/>
    <property type="match status" value="1"/>
</dbReference>
<reference evidence="2 3" key="1">
    <citation type="submission" date="2021-04" db="EMBL/GenBank/DDBJ databases">
        <authorList>
            <person name="Pira H."/>
            <person name="Risdian C."/>
            <person name="Wink J."/>
        </authorList>
    </citation>
    <scope>NUCLEOTIDE SEQUENCE [LARGE SCALE GENOMIC DNA]</scope>
    <source>
        <strain evidence="2 3">WH53</strain>
    </source>
</reference>
<feature type="domain" description="Glutamine amidotransferase" evidence="1">
    <location>
        <begin position="78"/>
        <end position="188"/>
    </location>
</feature>
<dbReference type="PROSITE" id="PS51273">
    <property type="entry name" value="GATASE_TYPE_1"/>
    <property type="match status" value="1"/>
</dbReference>
<evidence type="ECO:0000313" key="2">
    <source>
        <dbReference type="EMBL" id="MBU2709543.1"/>
    </source>
</evidence>
<dbReference type="GO" id="GO:0016787">
    <property type="term" value="F:hydrolase activity"/>
    <property type="evidence" value="ECO:0007669"/>
    <property type="project" value="UniProtKB-KW"/>
</dbReference>
<sequence>MKLGILQCDDVRPELVGKHGNYPSMIQQLLSNVGSPCEFSTYQVHNNEFPDHVTACDGYITTGSRFSAYDDLPWIRLLEAFFLQIAETNIPIVGICFGHQVMAQAFGGQVAKADNGWGVGIYQNDILLKMSWMKPAQTTLSLVASHQDQVIHLPSDATHIGGSTFCANYMALYKENMLGIQGHPEFSKAYGKDLLTCRIDVVPEQVMKNALASFSDKEDSQVCAQWIMSFFNEFKRQTYSKLY</sequence>